<dbReference type="FunCoup" id="A0A672IL75">
    <property type="interactions" value="19"/>
</dbReference>
<keyword evidence="1" id="KW-1015">Disulfide bond</keyword>
<dbReference type="SMART" id="SM00034">
    <property type="entry name" value="CLECT"/>
    <property type="match status" value="1"/>
</dbReference>
<dbReference type="InterPro" id="IPR016186">
    <property type="entry name" value="C-type_lectin-like/link_sf"/>
</dbReference>
<name>A0A672IL75_SALFA</name>
<reference evidence="3" key="2">
    <citation type="submission" date="2025-09" db="UniProtKB">
        <authorList>
            <consortium name="Ensembl"/>
        </authorList>
    </citation>
    <scope>IDENTIFICATION</scope>
</reference>
<dbReference type="SUPFAM" id="SSF56436">
    <property type="entry name" value="C-type lectin-like"/>
    <property type="match status" value="1"/>
</dbReference>
<keyword evidence="4" id="KW-1185">Reference proteome</keyword>
<evidence type="ECO:0000259" key="2">
    <source>
        <dbReference type="PROSITE" id="PS50041"/>
    </source>
</evidence>
<dbReference type="PANTHER" id="PTHR45784">
    <property type="entry name" value="C-TYPE LECTIN DOMAIN FAMILY 20 MEMBER A-RELATED"/>
    <property type="match status" value="1"/>
</dbReference>
<dbReference type="InterPro" id="IPR001304">
    <property type="entry name" value="C-type_lectin-like"/>
</dbReference>
<dbReference type="InterPro" id="IPR018378">
    <property type="entry name" value="C-type_lectin_CS"/>
</dbReference>
<organism evidence="3 4">
    <name type="scientific">Salarias fasciatus</name>
    <name type="common">Jewelled blenny</name>
    <name type="synonym">Blennius fasciatus</name>
    <dbReference type="NCBI Taxonomy" id="181472"/>
    <lineage>
        <taxon>Eukaryota</taxon>
        <taxon>Metazoa</taxon>
        <taxon>Chordata</taxon>
        <taxon>Craniata</taxon>
        <taxon>Vertebrata</taxon>
        <taxon>Euteleostomi</taxon>
        <taxon>Actinopterygii</taxon>
        <taxon>Neopterygii</taxon>
        <taxon>Teleostei</taxon>
        <taxon>Neoteleostei</taxon>
        <taxon>Acanthomorphata</taxon>
        <taxon>Ovalentaria</taxon>
        <taxon>Blenniimorphae</taxon>
        <taxon>Blenniiformes</taxon>
        <taxon>Blennioidei</taxon>
        <taxon>Blenniidae</taxon>
        <taxon>Salariinae</taxon>
        <taxon>Salarias</taxon>
    </lineage>
</organism>
<reference evidence="3" key="1">
    <citation type="submission" date="2025-08" db="UniProtKB">
        <authorList>
            <consortium name="Ensembl"/>
        </authorList>
    </citation>
    <scope>IDENTIFICATION</scope>
</reference>
<dbReference type="PANTHER" id="PTHR45784:SF3">
    <property type="entry name" value="C-TYPE LECTIN DOMAIN FAMILY 4 MEMBER K-LIKE-RELATED"/>
    <property type="match status" value="1"/>
</dbReference>
<dbReference type="Proteomes" id="UP000472267">
    <property type="component" value="Unassembled WGS sequence"/>
</dbReference>
<dbReference type="Gene3D" id="3.10.100.10">
    <property type="entry name" value="Mannose-Binding Protein A, subunit A"/>
    <property type="match status" value="1"/>
</dbReference>
<proteinExistence type="predicted"/>
<evidence type="ECO:0000313" key="3">
    <source>
        <dbReference type="Ensembl" id="ENSSFAP00005041857.1"/>
    </source>
</evidence>
<sequence>MPISQPISHCSDIYHQKYHYFNHKRNWTEAQRYCRKFYNDLATFESMDDIDQLNRPTRRGHEAWIGLYREPWMWSDGSNSSFRNWISWAPDNQYTREHCGMEHPDHRWDDQDCSLQGHFICQGETKQWTFTVKYC</sequence>
<protein>
    <recommendedName>
        <fullName evidence="2">C-type lectin domain-containing protein</fullName>
    </recommendedName>
</protein>
<dbReference type="PROSITE" id="PS50041">
    <property type="entry name" value="C_TYPE_LECTIN_2"/>
    <property type="match status" value="1"/>
</dbReference>
<dbReference type="Ensembl" id="ENSSFAT00005043383.1">
    <property type="protein sequence ID" value="ENSSFAP00005041857.1"/>
    <property type="gene ID" value="ENSSFAG00005020774.1"/>
</dbReference>
<dbReference type="Pfam" id="PF00059">
    <property type="entry name" value="Lectin_C"/>
    <property type="match status" value="1"/>
</dbReference>
<accession>A0A672IL75</accession>
<dbReference type="AlphaFoldDB" id="A0A672IL75"/>
<evidence type="ECO:0000256" key="1">
    <source>
        <dbReference type="ARBA" id="ARBA00023157"/>
    </source>
</evidence>
<evidence type="ECO:0000313" key="4">
    <source>
        <dbReference type="Proteomes" id="UP000472267"/>
    </source>
</evidence>
<dbReference type="InterPro" id="IPR016187">
    <property type="entry name" value="CTDL_fold"/>
</dbReference>
<dbReference type="PROSITE" id="PS00615">
    <property type="entry name" value="C_TYPE_LECTIN_1"/>
    <property type="match status" value="1"/>
</dbReference>
<dbReference type="OMA" id="ENSEHEW"/>
<dbReference type="InParanoid" id="A0A672IL75"/>
<feature type="domain" description="C-type lectin" evidence="2">
    <location>
        <begin position="18"/>
        <end position="122"/>
    </location>
</feature>